<protein>
    <submittedName>
        <fullName evidence="2">Uncharacterized protein</fullName>
    </submittedName>
</protein>
<organism evidence="2 3">
    <name type="scientific">Halococcus salifodinae DSM 8989</name>
    <dbReference type="NCBI Taxonomy" id="1227456"/>
    <lineage>
        <taxon>Archaea</taxon>
        <taxon>Methanobacteriati</taxon>
        <taxon>Methanobacteriota</taxon>
        <taxon>Stenosarchaea group</taxon>
        <taxon>Halobacteria</taxon>
        <taxon>Halobacteriales</taxon>
        <taxon>Halococcaceae</taxon>
        <taxon>Halococcus</taxon>
    </lineage>
</organism>
<sequence>MVKEARQPHERPPEEREETHLLEQRRAEGRTALRNAAARIALEYATAVTVALDPERVESPSHAGFEHVDSDSRSWSNEPFAGDPYRVSLPDGRTAAEALLDNDVPLREFVVHTDESWLYRTHGRVNVSVAGPDYERDLRTLAEERGAVLVPLATLGRWTDGQRWYEITDGHLSIYPDDIAGKSWEERQRYTTHGSYPIAGIECIHITESEMTIELSWAAIEDDSPFMRAVGAVIGTIGAALPIPEAPTEMDFDSQEAFATAVETLLTATNRGGYDRTDGV</sequence>
<dbReference type="PATRIC" id="fig|1227456.3.peg.309"/>
<gene>
    <name evidence="2" type="ORF">C450_01464</name>
</gene>
<keyword evidence="3" id="KW-1185">Reference proteome</keyword>
<comment type="caution">
    <text evidence="2">The sequence shown here is derived from an EMBL/GenBank/DDBJ whole genome shotgun (WGS) entry which is preliminary data.</text>
</comment>
<accession>M0NCV1</accession>
<evidence type="ECO:0000313" key="2">
    <source>
        <dbReference type="EMBL" id="EMA55393.1"/>
    </source>
</evidence>
<reference evidence="2 3" key="1">
    <citation type="journal article" date="2014" name="PLoS Genet.">
        <title>Phylogenetically driven sequencing of extremely halophilic archaea reveals strategies for static and dynamic osmo-response.</title>
        <authorList>
            <person name="Becker E.A."/>
            <person name="Seitzer P.M."/>
            <person name="Tritt A."/>
            <person name="Larsen D."/>
            <person name="Krusor M."/>
            <person name="Yao A.I."/>
            <person name="Wu D."/>
            <person name="Madern D."/>
            <person name="Eisen J.A."/>
            <person name="Darling A.E."/>
            <person name="Facciotti M.T."/>
        </authorList>
    </citation>
    <scope>NUCLEOTIDE SEQUENCE [LARGE SCALE GENOMIC DNA]</scope>
    <source>
        <strain evidence="2 3">DSM 8989</strain>
    </source>
</reference>
<dbReference type="AlphaFoldDB" id="M0NCV1"/>
<evidence type="ECO:0000313" key="3">
    <source>
        <dbReference type="Proteomes" id="UP000011625"/>
    </source>
</evidence>
<name>M0NCV1_9EURY</name>
<feature type="region of interest" description="Disordered" evidence="1">
    <location>
        <begin position="1"/>
        <end position="24"/>
    </location>
</feature>
<dbReference type="STRING" id="1227456.C450_01464"/>
<dbReference type="Proteomes" id="UP000011625">
    <property type="component" value="Unassembled WGS sequence"/>
</dbReference>
<dbReference type="RefSeq" id="WP_005039107.1">
    <property type="nucleotide sequence ID" value="NZ_AOME01000013.1"/>
</dbReference>
<dbReference type="OrthoDB" id="322138at2157"/>
<dbReference type="EMBL" id="AOME01000013">
    <property type="protein sequence ID" value="EMA55393.1"/>
    <property type="molecule type" value="Genomic_DNA"/>
</dbReference>
<proteinExistence type="predicted"/>
<evidence type="ECO:0000256" key="1">
    <source>
        <dbReference type="SAM" id="MobiDB-lite"/>
    </source>
</evidence>